<keyword evidence="2" id="KW-1185">Reference proteome</keyword>
<protein>
    <submittedName>
        <fullName evidence="1">17068_t:CDS:1</fullName>
    </submittedName>
</protein>
<accession>A0ACA9P871</accession>
<reference evidence="1" key="1">
    <citation type="submission" date="2021-06" db="EMBL/GenBank/DDBJ databases">
        <authorList>
            <person name="Kallberg Y."/>
            <person name="Tangrot J."/>
            <person name="Rosling A."/>
        </authorList>
    </citation>
    <scope>NUCLEOTIDE SEQUENCE</scope>
    <source>
        <strain evidence="1">CL356</strain>
    </source>
</reference>
<evidence type="ECO:0000313" key="1">
    <source>
        <dbReference type="EMBL" id="CAG8687423.1"/>
    </source>
</evidence>
<name>A0ACA9P871_9GLOM</name>
<dbReference type="Proteomes" id="UP000789525">
    <property type="component" value="Unassembled WGS sequence"/>
</dbReference>
<sequence>DPARIPANCHFKIGDINRGLDEYYDQYDFVHARLIGSGLRSYKASLEDMQKCLKPGGFLLCTDADFDFYVDEPNQYQPVATESNPNGSWLTRIIAEVFRAIGNFGGDLKGTAITIEEGLWDSPLIDPATYVLRSDHSSTANTVSVVRMVVSTGQLVSSAIIFQCIISFLDEDEFISEKLKVGGELLRLDLMKLYRGAIPVLMKAGWPKETLDEWVQKADKVTEAETMNPRLYGRTRFAWGRRRAAPNEPAPVLPSQGTAYESVTPNKAKEYPLWHVYDTKEKSLEQNALRNRGKGTPLPAYPS</sequence>
<proteinExistence type="predicted"/>
<organism evidence="1 2">
    <name type="scientific">Acaulospora colombiana</name>
    <dbReference type="NCBI Taxonomy" id="27376"/>
    <lineage>
        <taxon>Eukaryota</taxon>
        <taxon>Fungi</taxon>
        <taxon>Fungi incertae sedis</taxon>
        <taxon>Mucoromycota</taxon>
        <taxon>Glomeromycotina</taxon>
        <taxon>Glomeromycetes</taxon>
        <taxon>Diversisporales</taxon>
        <taxon>Acaulosporaceae</taxon>
        <taxon>Acaulospora</taxon>
    </lineage>
</organism>
<feature type="non-terminal residue" evidence="1">
    <location>
        <position position="1"/>
    </location>
</feature>
<dbReference type="EMBL" id="CAJVPT010028662">
    <property type="protein sequence ID" value="CAG8687423.1"/>
    <property type="molecule type" value="Genomic_DNA"/>
</dbReference>
<evidence type="ECO:0000313" key="2">
    <source>
        <dbReference type="Proteomes" id="UP000789525"/>
    </source>
</evidence>
<comment type="caution">
    <text evidence="1">The sequence shown here is derived from an EMBL/GenBank/DDBJ whole genome shotgun (WGS) entry which is preliminary data.</text>
</comment>
<gene>
    <name evidence="1" type="ORF">ACOLOM_LOCUS9668</name>
</gene>